<reference evidence="1 2" key="1">
    <citation type="submission" date="2021-04" db="EMBL/GenBank/DDBJ databases">
        <authorList>
            <person name="Bliznina A."/>
        </authorList>
    </citation>
    <scope>NUCLEOTIDE SEQUENCE [LARGE SCALE GENOMIC DNA]</scope>
</reference>
<accession>A0ABN7TEP7</accession>
<dbReference type="Gene3D" id="3.80.10.10">
    <property type="entry name" value="Ribonuclease Inhibitor"/>
    <property type="match status" value="1"/>
</dbReference>
<evidence type="ECO:0000313" key="1">
    <source>
        <dbReference type="EMBL" id="CAG5114080.1"/>
    </source>
</evidence>
<dbReference type="EMBL" id="OU015567">
    <property type="protein sequence ID" value="CAG5114080.1"/>
    <property type="molecule type" value="Genomic_DNA"/>
</dbReference>
<organism evidence="1 2">
    <name type="scientific">Oikopleura dioica</name>
    <name type="common">Tunicate</name>
    <dbReference type="NCBI Taxonomy" id="34765"/>
    <lineage>
        <taxon>Eukaryota</taxon>
        <taxon>Metazoa</taxon>
        <taxon>Chordata</taxon>
        <taxon>Tunicata</taxon>
        <taxon>Appendicularia</taxon>
        <taxon>Copelata</taxon>
        <taxon>Oikopleuridae</taxon>
        <taxon>Oikopleura</taxon>
    </lineage>
</organism>
<proteinExistence type="predicted"/>
<evidence type="ECO:0000313" key="2">
    <source>
        <dbReference type="Proteomes" id="UP001158576"/>
    </source>
</evidence>
<keyword evidence="2" id="KW-1185">Reference proteome</keyword>
<dbReference type="InterPro" id="IPR032675">
    <property type="entry name" value="LRR_dom_sf"/>
</dbReference>
<gene>
    <name evidence="1" type="ORF">OKIOD_LOCUS16923</name>
</gene>
<dbReference type="Proteomes" id="UP001158576">
    <property type="component" value="Chromosome 2"/>
</dbReference>
<sequence>MFRTFFQPSKLIFTAVRFKTVPPKTDALMKFDTWGARKTFVKEVPLERPENEALWGEQRVVKWSRRKQEMVVVTEKQSQIKEKIDRVRGRISRTFNPFSKKDIIDRHFRYQLRRDQNFYYMANLPYNQEKQQEYLSVAGPVGMAAHVLMNKMDCAVYYECQNAPEGTMEWVEDFRAMQIFDPRELNIIAIDARFSKLGFYGLENLKATKNLKYLNASYTRYFDDHCMTRLHKVSETLEYLDLAGSSITVKGLGYLRLMTNLKWINLSNLPNEPNIEKYLPFIKEILPADCTIITKEEESIDKDTKLLEAGETSSFMSSKDIRKLFKLPEPGKMTGTSFFSARARRKQLMRNFNRKVEMKKIKKHYYRKAAESLPPLL</sequence>
<name>A0ABN7TEP7_OIKDI</name>
<dbReference type="SUPFAM" id="SSF52047">
    <property type="entry name" value="RNI-like"/>
    <property type="match status" value="1"/>
</dbReference>
<protein>
    <submittedName>
        <fullName evidence="1">Oidioi.mRNA.OKI2018_I69.chr2.g8158.t1.cds</fullName>
    </submittedName>
</protein>